<dbReference type="Proteomes" id="UP000075680">
    <property type="component" value="Unassembled WGS sequence"/>
</dbReference>
<dbReference type="PATRIC" id="fig|52133.18.peg.3616"/>
<dbReference type="AlphaFoldDB" id="A0A150HJ46"/>
<organism evidence="1 2">
    <name type="scientific">Acinetobacter venetianus</name>
    <dbReference type="NCBI Taxonomy" id="52133"/>
    <lineage>
        <taxon>Bacteria</taxon>
        <taxon>Pseudomonadati</taxon>
        <taxon>Pseudomonadota</taxon>
        <taxon>Gammaproteobacteria</taxon>
        <taxon>Moraxellales</taxon>
        <taxon>Moraxellaceae</taxon>
        <taxon>Acinetobacter</taxon>
    </lineage>
</organism>
<evidence type="ECO:0000313" key="1">
    <source>
        <dbReference type="EMBL" id="KXZ61994.1"/>
    </source>
</evidence>
<dbReference type="EMBL" id="JRUE01000264">
    <property type="protein sequence ID" value="KXZ61994.1"/>
    <property type="molecule type" value="Genomic_DNA"/>
</dbReference>
<sequence length="88" mass="10452">MNNYFSPKFSVSEEVRSTAVALIKEFNIDRTFDLALFLNVNPNLNDQDATLAWVNYFEKNQHDLSDFNHVRRHFMKNFPKIMFANFSE</sequence>
<dbReference type="RefSeq" id="WP_004281168.1">
    <property type="nucleotide sequence ID" value="NZ_JRUE01000264.1"/>
</dbReference>
<proteinExistence type="predicted"/>
<protein>
    <submittedName>
        <fullName evidence="1">Uncharacterized protein</fullName>
    </submittedName>
</protein>
<dbReference type="GeneID" id="45419316"/>
<gene>
    <name evidence="1" type="ORF">AVENLUH5627_03529</name>
</gene>
<reference evidence="1 2" key="1">
    <citation type="journal article" date="2016" name="Sci. Rep.">
        <title>Genomic and phenotypic characterization of the species Acinetobacter venetianus.</title>
        <authorList>
            <person name="Fondi M."/>
            <person name="Maida I."/>
            <person name="Perrin E."/>
            <person name="Orlandini V."/>
            <person name="La Torre L."/>
            <person name="Bosi E."/>
            <person name="Negroni A."/>
            <person name="Zanaroli G."/>
            <person name="Fava F."/>
            <person name="Decorosi F."/>
            <person name="Giovannetti L."/>
            <person name="Viti C."/>
            <person name="Vaneechoutte M."/>
            <person name="Dijkshoorn L."/>
            <person name="Fani R."/>
        </authorList>
    </citation>
    <scope>NUCLEOTIDE SEQUENCE [LARGE SCALE GENOMIC DNA]</scope>
    <source>
        <strain evidence="1 2">LUH5627</strain>
    </source>
</reference>
<comment type="caution">
    <text evidence="1">The sequence shown here is derived from an EMBL/GenBank/DDBJ whole genome shotgun (WGS) entry which is preliminary data.</text>
</comment>
<accession>A0A150HJ46</accession>
<name>A0A150HJ46_9GAMM</name>
<evidence type="ECO:0000313" key="2">
    <source>
        <dbReference type="Proteomes" id="UP000075680"/>
    </source>
</evidence>